<dbReference type="EMBL" id="WUAV01000001">
    <property type="protein sequence ID" value="KAF1768473.1"/>
    <property type="molecule type" value="Genomic_DNA"/>
</dbReference>
<protein>
    <submittedName>
        <fullName evidence="1">Uncharacterized protein</fullName>
    </submittedName>
</protein>
<dbReference type="Proteomes" id="UP000483820">
    <property type="component" value="Chromosome I"/>
</dbReference>
<evidence type="ECO:0000313" key="1">
    <source>
        <dbReference type="EMBL" id="KAF1768473.1"/>
    </source>
</evidence>
<organism evidence="1 2">
    <name type="scientific">Caenorhabditis remanei</name>
    <name type="common">Caenorhabditis vulgaris</name>
    <dbReference type="NCBI Taxonomy" id="31234"/>
    <lineage>
        <taxon>Eukaryota</taxon>
        <taxon>Metazoa</taxon>
        <taxon>Ecdysozoa</taxon>
        <taxon>Nematoda</taxon>
        <taxon>Chromadorea</taxon>
        <taxon>Rhabditida</taxon>
        <taxon>Rhabditina</taxon>
        <taxon>Rhabditomorpha</taxon>
        <taxon>Rhabditoidea</taxon>
        <taxon>Rhabditidae</taxon>
        <taxon>Peloderinae</taxon>
        <taxon>Caenorhabditis</taxon>
    </lineage>
</organism>
<dbReference type="CTD" id="9828324"/>
<dbReference type="AlphaFoldDB" id="A0A6A5HQD6"/>
<evidence type="ECO:0000313" key="2">
    <source>
        <dbReference type="Proteomes" id="UP000483820"/>
    </source>
</evidence>
<name>A0A6A5HQD6_CAERE</name>
<proteinExistence type="predicted"/>
<gene>
    <name evidence="1" type="ORF">GCK72_000285</name>
</gene>
<sequence>MNNQGRSEFFQGLQNLWFFTSGEIMSIDQLQQVAGDGAGDDGRNDVPEEVDELDVGLDMEADDGHNEVPEEVDELDVGLDMEADDGRNDVPEEVDELDVGLDMEINDRNVHIVAAQLFQQLAEVVDELNELRHHEDQRQAMIAVEEQLHAAMQQPPLKILE</sequence>
<dbReference type="GeneID" id="9828324"/>
<dbReference type="RefSeq" id="XP_053591035.1">
    <property type="nucleotide sequence ID" value="XM_053722390.1"/>
</dbReference>
<dbReference type="KEGG" id="crq:GCK72_000285"/>
<accession>A0A6A5HQD6</accession>
<reference evidence="1 2" key="1">
    <citation type="submission" date="2019-12" db="EMBL/GenBank/DDBJ databases">
        <title>Chromosome-level assembly of the Caenorhabditis remanei genome.</title>
        <authorList>
            <person name="Teterina A.A."/>
            <person name="Willis J.H."/>
            <person name="Phillips P.C."/>
        </authorList>
    </citation>
    <scope>NUCLEOTIDE SEQUENCE [LARGE SCALE GENOMIC DNA]</scope>
    <source>
        <strain evidence="1 2">PX506</strain>
        <tissue evidence="1">Whole organism</tissue>
    </source>
</reference>
<comment type="caution">
    <text evidence="1">The sequence shown here is derived from an EMBL/GenBank/DDBJ whole genome shotgun (WGS) entry which is preliminary data.</text>
</comment>